<evidence type="ECO:0000256" key="7">
    <source>
        <dbReference type="PIRSR" id="PIRSR618044-1"/>
    </source>
</evidence>
<proteinExistence type="inferred from homology"/>
<evidence type="ECO:0000256" key="2">
    <source>
        <dbReference type="ARBA" id="ARBA00022729"/>
    </source>
</evidence>
<comment type="caution">
    <text evidence="12">The sequence shown here is derived from an EMBL/GenBank/DDBJ whole genome shotgun (WGS) entry which is preliminary data.</text>
</comment>
<feature type="signal peptide" evidence="10">
    <location>
        <begin position="1"/>
        <end position="23"/>
    </location>
</feature>
<evidence type="ECO:0000313" key="12">
    <source>
        <dbReference type="EMBL" id="HIU56502.1"/>
    </source>
</evidence>
<dbReference type="Proteomes" id="UP000824109">
    <property type="component" value="Unassembled WGS sequence"/>
</dbReference>
<evidence type="ECO:0000259" key="11">
    <source>
        <dbReference type="Pfam" id="PF00768"/>
    </source>
</evidence>
<dbReference type="EMBL" id="DVNB01000021">
    <property type="protein sequence ID" value="HIU56502.1"/>
    <property type="molecule type" value="Genomic_DNA"/>
</dbReference>
<dbReference type="SUPFAM" id="SSF56601">
    <property type="entry name" value="beta-lactamase/transpeptidase-like"/>
    <property type="match status" value="1"/>
</dbReference>
<dbReference type="PANTHER" id="PTHR21581:SF11">
    <property type="entry name" value="D-ALANYL-D-ALANINE CARBOXYPEPTIDASE DACA"/>
    <property type="match status" value="1"/>
</dbReference>
<evidence type="ECO:0000256" key="10">
    <source>
        <dbReference type="SAM" id="SignalP"/>
    </source>
</evidence>
<feature type="chain" id="PRO_5039709773" evidence="10">
    <location>
        <begin position="24"/>
        <end position="415"/>
    </location>
</feature>
<dbReference type="GO" id="GO:0009252">
    <property type="term" value="P:peptidoglycan biosynthetic process"/>
    <property type="evidence" value="ECO:0007669"/>
    <property type="project" value="UniProtKB-KW"/>
</dbReference>
<sequence>MRKKAAIMLTAAALLLEPARALAAELTSQAACVIDAETGKTYYELASATPLAPASMTKVMTVYLIYEQMSKGLLSKNTMITADAQDEFASADEEATNVPLIAGTAYSVDELIGAILIPSACAASAMAGKYISGSEAAFAALMNKTAAELGLNAYYEDASGLSDNNRITAHSMAELARILINKYPDVLTYTSKPYIEFRGERYDNTNRLLPGEDCEYPGTDGLKTGTTTLAGCCLTATAYDGEVRLISVTMDSDYGTSRFDDSAELLNIGFEQAHHDRDNVLYTDMRLFINGSEIPSLVYAGPNEGICFILEDLKDYGFNISWDPSSMTVSAKEAPGKGIAPIPTGIYRSSPPGTVFAPIVKDSALSASISVNGTEYTFEHVYPLNGYTAVPADELSAIAESSIWNSAEKRLDIRL</sequence>
<evidence type="ECO:0000256" key="8">
    <source>
        <dbReference type="PIRSR" id="PIRSR618044-2"/>
    </source>
</evidence>
<gene>
    <name evidence="12" type="ORF">IAA61_01650</name>
</gene>
<evidence type="ECO:0000256" key="9">
    <source>
        <dbReference type="RuleBase" id="RU004016"/>
    </source>
</evidence>
<keyword evidence="12" id="KW-0645">Protease</keyword>
<dbReference type="GO" id="GO:0006508">
    <property type="term" value="P:proteolysis"/>
    <property type="evidence" value="ECO:0007669"/>
    <property type="project" value="InterPro"/>
</dbReference>
<evidence type="ECO:0000256" key="4">
    <source>
        <dbReference type="ARBA" id="ARBA00022960"/>
    </source>
</evidence>
<dbReference type="InterPro" id="IPR012338">
    <property type="entry name" value="Beta-lactam/transpept-like"/>
</dbReference>
<evidence type="ECO:0000256" key="6">
    <source>
        <dbReference type="ARBA" id="ARBA00023316"/>
    </source>
</evidence>
<organism evidence="12 13">
    <name type="scientific">Candidatus Ornithomonoglobus merdipullorum</name>
    <dbReference type="NCBI Taxonomy" id="2840895"/>
    <lineage>
        <taxon>Bacteria</taxon>
        <taxon>Bacillati</taxon>
        <taxon>Bacillota</taxon>
        <taxon>Clostridia</taxon>
        <taxon>Candidatus Ornithomonoglobus</taxon>
    </lineage>
</organism>
<keyword evidence="4" id="KW-0133">Cell shape</keyword>
<keyword evidence="3" id="KW-0378">Hydrolase</keyword>
<keyword evidence="6" id="KW-0961">Cell wall biogenesis/degradation</keyword>
<feature type="active site" description="Acyl-ester intermediate" evidence="7">
    <location>
        <position position="55"/>
    </location>
</feature>
<keyword evidence="5" id="KW-0573">Peptidoglycan synthesis</keyword>
<feature type="domain" description="Peptidase S11 D-alanyl-D-alanine carboxypeptidase A N-terminal" evidence="11">
    <location>
        <begin position="22"/>
        <end position="253"/>
    </location>
</feature>
<keyword evidence="2 10" id="KW-0732">Signal</keyword>
<keyword evidence="12" id="KW-0121">Carboxypeptidase</keyword>
<dbReference type="GO" id="GO:0008360">
    <property type="term" value="P:regulation of cell shape"/>
    <property type="evidence" value="ECO:0007669"/>
    <property type="project" value="UniProtKB-KW"/>
</dbReference>
<feature type="active site" description="Proton acceptor" evidence="7">
    <location>
        <position position="58"/>
    </location>
</feature>
<dbReference type="PRINTS" id="PR00725">
    <property type="entry name" value="DADACBPTASE1"/>
</dbReference>
<dbReference type="PANTHER" id="PTHR21581">
    <property type="entry name" value="D-ALANYL-D-ALANINE CARBOXYPEPTIDASE"/>
    <property type="match status" value="1"/>
</dbReference>
<evidence type="ECO:0000256" key="1">
    <source>
        <dbReference type="ARBA" id="ARBA00007164"/>
    </source>
</evidence>
<protein>
    <submittedName>
        <fullName evidence="12">D-alanyl-D-alanine carboxypeptidase</fullName>
    </submittedName>
</protein>
<evidence type="ECO:0000256" key="5">
    <source>
        <dbReference type="ARBA" id="ARBA00022984"/>
    </source>
</evidence>
<feature type="active site" evidence="7">
    <location>
        <position position="119"/>
    </location>
</feature>
<name>A0A9D1MAJ6_9FIRM</name>
<dbReference type="InterPro" id="IPR018044">
    <property type="entry name" value="Peptidase_S11"/>
</dbReference>
<evidence type="ECO:0000313" key="13">
    <source>
        <dbReference type="Proteomes" id="UP000824109"/>
    </source>
</evidence>
<feature type="binding site" evidence="8">
    <location>
        <position position="223"/>
    </location>
    <ligand>
        <name>substrate</name>
    </ligand>
</feature>
<dbReference type="AlphaFoldDB" id="A0A9D1MAJ6"/>
<dbReference type="Gene3D" id="3.40.710.10">
    <property type="entry name" value="DD-peptidase/beta-lactamase superfamily"/>
    <property type="match status" value="1"/>
</dbReference>
<accession>A0A9D1MAJ6</accession>
<reference evidence="12" key="2">
    <citation type="journal article" date="2021" name="PeerJ">
        <title>Extensive microbial diversity within the chicken gut microbiome revealed by metagenomics and culture.</title>
        <authorList>
            <person name="Gilroy R."/>
            <person name="Ravi A."/>
            <person name="Getino M."/>
            <person name="Pursley I."/>
            <person name="Horton D.L."/>
            <person name="Alikhan N.F."/>
            <person name="Baker D."/>
            <person name="Gharbi K."/>
            <person name="Hall N."/>
            <person name="Watson M."/>
            <person name="Adriaenssens E.M."/>
            <person name="Foster-Nyarko E."/>
            <person name="Jarju S."/>
            <person name="Secka A."/>
            <person name="Antonio M."/>
            <person name="Oren A."/>
            <person name="Chaudhuri R.R."/>
            <person name="La Ragione R."/>
            <person name="Hildebrand F."/>
            <person name="Pallen M.J."/>
        </authorList>
    </citation>
    <scope>NUCLEOTIDE SEQUENCE</scope>
    <source>
        <strain evidence="12">USAMLcec3-3695</strain>
    </source>
</reference>
<dbReference type="GO" id="GO:0071555">
    <property type="term" value="P:cell wall organization"/>
    <property type="evidence" value="ECO:0007669"/>
    <property type="project" value="UniProtKB-KW"/>
</dbReference>
<dbReference type="InterPro" id="IPR001967">
    <property type="entry name" value="Peptidase_S11_N"/>
</dbReference>
<dbReference type="Pfam" id="PF00768">
    <property type="entry name" value="Peptidase_S11"/>
    <property type="match status" value="1"/>
</dbReference>
<comment type="similarity">
    <text evidence="1 9">Belongs to the peptidase S11 family.</text>
</comment>
<dbReference type="GO" id="GO:0009002">
    <property type="term" value="F:serine-type D-Ala-D-Ala carboxypeptidase activity"/>
    <property type="evidence" value="ECO:0007669"/>
    <property type="project" value="InterPro"/>
</dbReference>
<evidence type="ECO:0000256" key="3">
    <source>
        <dbReference type="ARBA" id="ARBA00022801"/>
    </source>
</evidence>
<reference evidence="12" key="1">
    <citation type="submission" date="2020-10" db="EMBL/GenBank/DDBJ databases">
        <authorList>
            <person name="Gilroy R."/>
        </authorList>
    </citation>
    <scope>NUCLEOTIDE SEQUENCE</scope>
    <source>
        <strain evidence="12">USAMLcec3-3695</strain>
    </source>
</reference>